<accession>A0A9W4T218</accession>
<dbReference type="Proteomes" id="UP001153678">
    <property type="component" value="Unassembled WGS sequence"/>
</dbReference>
<protein>
    <submittedName>
        <fullName evidence="1">9585_t:CDS:1</fullName>
    </submittedName>
</protein>
<gene>
    <name evidence="1" type="ORF">FWILDA_LOCUS14096</name>
</gene>
<dbReference type="EMBL" id="CAMKVN010005845">
    <property type="protein sequence ID" value="CAI2189471.1"/>
    <property type="molecule type" value="Genomic_DNA"/>
</dbReference>
<dbReference type="AlphaFoldDB" id="A0A9W4T218"/>
<organism evidence="1 2">
    <name type="scientific">Funneliformis geosporum</name>
    <dbReference type="NCBI Taxonomy" id="1117311"/>
    <lineage>
        <taxon>Eukaryota</taxon>
        <taxon>Fungi</taxon>
        <taxon>Fungi incertae sedis</taxon>
        <taxon>Mucoromycota</taxon>
        <taxon>Glomeromycotina</taxon>
        <taxon>Glomeromycetes</taxon>
        <taxon>Glomerales</taxon>
        <taxon>Glomeraceae</taxon>
        <taxon>Funneliformis</taxon>
    </lineage>
</organism>
<name>A0A9W4T218_9GLOM</name>
<evidence type="ECO:0000313" key="1">
    <source>
        <dbReference type="EMBL" id="CAI2189471.1"/>
    </source>
</evidence>
<feature type="non-terminal residue" evidence="1">
    <location>
        <position position="162"/>
    </location>
</feature>
<reference evidence="1" key="1">
    <citation type="submission" date="2022-08" db="EMBL/GenBank/DDBJ databases">
        <authorList>
            <person name="Kallberg Y."/>
            <person name="Tangrot J."/>
            <person name="Rosling A."/>
        </authorList>
    </citation>
    <scope>NUCLEOTIDE SEQUENCE</scope>
    <source>
        <strain evidence="1">Wild A</strain>
    </source>
</reference>
<keyword evidence="2" id="KW-1185">Reference proteome</keyword>
<evidence type="ECO:0000313" key="2">
    <source>
        <dbReference type="Proteomes" id="UP001153678"/>
    </source>
</evidence>
<comment type="caution">
    <text evidence="1">The sequence shown here is derived from an EMBL/GenBank/DDBJ whole genome shotgun (WGS) entry which is preliminary data.</text>
</comment>
<sequence length="162" mass="18559">AFFIINALYTSFKVLSIVKNSIAEVGTFDSILASMKNISETFSNRPKEIIYPDIGKELVGFVVNHGPKNEYPKQLRNEFRIDEKLVVKKNKVLYYILFKSLRLSGLTSKSLQETSQKINLILSDLTSPKSTQETSQEINLLEDIKYKNENYCVSRITIKQKS</sequence>
<proteinExistence type="predicted"/>